<dbReference type="AlphaFoldDB" id="F7BK47"/>
<name>F7BK47_ORNAN</name>
<dbReference type="GO" id="GO:0005737">
    <property type="term" value="C:cytoplasm"/>
    <property type="evidence" value="ECO:0000318"/>
    <property type="project" value="GO_Central"/>
</dbReference>
<evidence type="ECO:0000313" key="2">
    <source>
        <dbReference type="Ensembl" id="ENSOANP00000018708.2"/>
    </source>
</evidence>
<reference evidence="2" key="3">
    <citation type="submission" date="2025-09" db="UniProtKB">
        <authorList>
            <consortium name="Ensembl"/>
        </authorList>
    </citation>
    <scope>IDENTIFICATION</scope>
    <source>
        <strain evidence="2">Glennie</strain>
    </source>
</reference>
<reference evidence="2 3" key="1">
    <citation type="journal article" date="2008" name="Nature">
        <title>Genome analysis of the platypus reveals unique signatures of evolution.</title>
        <authorList>
            <person name="Warren W.C."/>
            <person name="Hillier L.W."/>
            <person name="Marshall Graves J.A."/>
            <person name="Birney E."/>
            <person name="Ponting C.P."/>
            <person name="Grutzner F."/>
            <person name="Belov K."/>
            <person name="Miller W."/>
            <person name="Clarke L."/>
            <person name="Chinwalla A.T."/>
            <person name="Yang S.P."/>
            <person name="Heger A."/>
            <person name="Locke D.P."/>
            <person name="Miethke P."/>
            <person name="Waters P.D."/>
            <person name="Veyrunes F."/>
            <person name="Fulton L."/>
            <person name="Fulton B."/>
            <person name="Graves T."/>
            <person name="Wallis J."/>
            <person name="Puente X.S."/>
            <person name="Lopez-Otin C."/>
            <person name="Ordonez G.R."/>
            <person name="Eichler E.E."/>
            <person name="Chen L."/>
            <person name="Cheng Z."/>
            <person name="Deakin J.E."/>
            <person name="Alsop A."/>
            <person name="Thompson K."/>
            <person name="Kirby P."/>
            <person name="Papenfuss A.T."/>
            <person name="Wakefield M.J."/>
            <person name="Olender T."/>
            <person name="Lancet D."/>
            <person name="Huttley G.A."/>
            <person name="Smit A.F."/>
            <person name="Pask A."/>
            <person name="Temple-Smith P."/>
            <person name="Batzer M.A."/>
            <person name="Walker J.A."/>
            <person name="Konkel M.K."/>
            <person name="Harris R.S."/>
            <person name="Whittington C.M."/>
            <person name="Wong E.S."/>
            <person name="Gemmell N.J."/>
            <person name="Buschiazzo E."/>
            <person name="Vargas Jentzsch I.M."/>
            <person name="Merkel A."/>
            <person name="Schmitz J."/>
            <person name="Zemann A."/>
            <person name="Churakov G."/>
            <person name="Kriegs J.O."/>
            <person name="Brosius J."/>
            <person name="Murchison E.P."/>
            <person name="Sachidanandam R."/>
            <person name="Smith C."/>
            <person name="Hannon G.J."/>
            <person name="Tsend-Ayush E."/>
            <person name="McMillan D."/>
            <person name="Attenborough R."/>
            <person name="Rens W."/>
            <person name="Ferguson-Smith M."/>
            <person name="Lefevre C.M."/>
            <person name="Sharp J.A."/>
            <person name="Nicholas K.R."/>
            <person name="Ray D.A."/>
            <person name="Kube M."/>
            <person name="Reinhardt R."/>
            <person name="Pringle T.H."/>
            <person name="Taylor J."/>
            <person name="Jones R.C."/>
            <person name="Nixon B."/>
            <person name="Dacheux J.L."/>
            <person name="Niwa H."/>
            <person name="Sekita Y."/>
            <person name="Huang X."/>
            <person name="Stark A."/>
            <person name="Kheradpour P."/>
            <person name="Kellis M."/>
            <person name="Flicek P."/>
            <person name="Chen Y."/>
            <person name="Webber C."/>
            <person name="Hardison R."/>
            <person name="Nelson J."/>
            <person name="Hallsworth-Pepin K."/>
            <person name="Delehaunty K."/>
            <person name="Markovic C."/>
            <person name="Minx P."/>
            <person name="Feng Y."/>
            <person name="Kremitzki C."/>
            <person name="Mitreva M."/>
            <person name="Glasscock J."/>
            <person name="Wylie T."/>
            <person name="Wohldmann P."/>
            <person name="Thiru P."/>
            <person name="Nhan M.N."/>
            <person name="Pohl C.S."/>
            <person name="Smith S.M."/>
            <person name="Hou S."/>
            <person name="Nefedov M."/>
            <person name="de Jong P.J."/>
            <person name="Renfree M.B."/>
            <person name="Mardis E.R."/>
            <person name="Wilson R.K."/>
        </authorList>
    </citation>
    <scope>NUCLEOTIDE SEQUENCE [LARGE SCALE GENOMIC DNA]</scope>
    <source>
        <strain evidence="2 3">Glennie</strain>
    </source>
</reference>
<keyword evidence="3" id="KW-1185">Reference proteome</keyword>
<dbReference type="GeneTree" id="ENSGT00390000005448"/>
<dbReference type="Pfam" id="PF14566">
    <property type="entry name" value="PTPlike_phytase"/>
    <property type="match status" value="2"/>
</dbReference>
<dbReference type="Ensembl" id="ENSOANT00000018711.3">
    <property type="protein sequence ID" value="ENSOANP00000018708.2"/>
    <property type="gene ID" value="ENSOANG00000011806.3"/>
</dbReference>
<dbReference type="GO" id="GO:0005829">
    <property type="term" value="C:cytosol"/>
    <property type="evidence" value="ECO:0007669"/>
    <property type="project" value="Ensembl"/>
</dbReference>
<dbReference type="Gene3D" id="3.90.190.10">
    <property type="entry name" value="Protein tyrosine phosphatase superfamily"/>
    <property type="match status" value="2"/>
</dbReference>
<organism evidence="2 3">
    <name type="scientific">Ornithorhynchus anatinus</name>
    <name type="common">Duckbill platypus</name>
    <dbReference type="NCBI Taxonomy" id="9258"/>
    <lineage>
        <taxon>Eukaryota</taxon>
        <taxon>Metazoa</taxon>
        <taxon>Chordata</taxon>
        <taxon>Craniata</taxon>
        <taxon>Vertebrata</taxon>
        <taxon>Euteleostomi</taxon>
        <taxon>Mammalia</taxon>
        <taxon>Monotremata</taxon>
        <taxon>Ornithorhynchidae</taxon>
        <taxon>Ornithorhynchus</taxon>
    </lineage>
</organism>
<dbReference type="Bgee" id="ENSOANG00000011806">
    <property type="expression patterns" value="Expressed in cerebellum and 7 other cell types or tissues"/>
</dbReference>
<evidence type="ECO:0000313" key="3">
    <source>
        <dbReference type="Proteomes" id="UP000002279"/>
    </source>
</evidence>
<dbReference type="InterPro" id="IPR029021">
    <property type="entry name" value="Prot-tyrosine_phosphatase-like"/>
</dbReference>
<dbReference type="OMA" id="WLCTHPE"/>
<dbReference type="Proteomes" id="UP000002279">
    <property type="component" value="Chromosome 3"/>
</dbReference>
<dbReference type="GO" id="GO:0004725">
    <property type="term" value="F:protein tyrosine phosphatase activity"/>
    <property type="evidence" value="ECO:0000318"/>
    <property type="project" value="GO_Central"/>
</dbReference>
<evidence type="ECO:0000256" key="1">
    <source>
        <dbReference type="SAM" id="Coils"/>
    </source>
</evidence>
<dbReference type="InterPro" id="IPR050561">
    <property type="entry name" value="PTP"/>
</dbReference>
<dbReference type="FunCoup" id="F7BK47">
    <property type="interactions" value="551"/>
</dbReference>
<dbReference type="CDD" id="cd17660">
    <property type="entry name" value="PTP_paladin_2"/>
    <property type="match status" value="1"/>
</dbReference>
<keyword evidence="1" id="KW-0175">Coiled coil</keyword>
<feature type="coiled-coil region" evidence="1">
    <location>
        <begin position="408"/>
        <end position="435"/>
    </location>
</feature>
<proteinExistence type="predicted"/>
<sequence length="896" mass="101585">MMGTTASTAQQTVSAAAPQFENVPGDGTMDDRHSVSLHSFQTIGLHNSKAKSIITNKVAPVVITYNCREEFQIHDDLLKANYTVGRISENSLEHYLVQGRCFIVRDVHSKLDVLNTTGGCGAPNFRQAKGGYAVFGMGQPSLGGFESVLQKLQSDGYKECIFFCIREEPVLFLASEGDFVPHTPRDKESLSENLHGSGRSAQVESLELAIRKEGLFARSARGVGPREWDWKADWRCRIRDFAQLSENTYYVYHDIENFREEPHTVHIQSEDDVRVTEEVYKRPVFLLPSYRYLRLPLPVDGAPPEAQFDAFVAFLRESPSLLLLQTPTAPPPALLFSCQTGVGRTNLGMVMGTLVLYHRRGASKRPEVSSPPASTLPRDHLRLVQNFITMVPKGSQIVEEVDSAIAFCSELHHLKEAVLENKKQLEEAEQQDQAQGKSSRELILQKTLKSLERYFYLIAFNYYLHEQYPLAFALSFSRWMCGHPELYRLQTNMTPAELTGTAELIAKGTRVLVADDRFSPDVLSTIKEMDVANFRRVPKMPIYGTAQPSSKAIGSVLSYLTDAKRKFTHILWVNLREEMVLEGNEQTYTLREPGHLDRLIPVPATSPEQLEKLESQLQADLLASQKGLEVPLEPDKPKKLLKSCMTMQDVFNLHKGIHKGLLYYRVPIPDFCAPREQDFDRLLEVMKIALAKDADAGFVFNCLSGQGRTTTAMVIAVLTLWHSSGIPEMGEEEIVSVPDAKYTKGEFEVVMKVVQLLPDGHQMKKEVDMALDTVSETMTPMHYHLREIIICTYRQGKAAKEEQEVRTLQLRSLQYLERYIYLILFNAYLHLEKKGSWQRPFSVWMREVAAKAGIYDILNQLGFTEFETTEDQPLSQLRYRWKEQSLGPMPFRGSLI</sequence>
<dbReference type="InParanoid" id="F7BK47"/>
<dbReference type="HOGENOM" id="CLU_008167_0_0_1"/>
<dbReference type="SMART" id="SM01301">
    <property type="entry name" value="PTPlike_phytase"/>
    <property type="match status" value="2"/>
</dbReference>
<dbReference type="PANTHER" id="PTHR23339">
    <property type="entry name" value="TYROSINE SPECIFIC PROTEIN PHOSPHATASE AND DUAL SPECIFICITY PROTEIN PHOSPHATASE"/>
    <property type="match status" value="1"/>
</dbReference>
<protein>
    <submittedName>
        <fullName evidence="2">Phosphatase domain containing paladin 1</fullName>
    </submittedName>
</protein>
<gene>
    <name evidence="2" type="primary">PALD1</name>
</gene>
<dbReference type="GO" id="GO:0005634">
    <property type="term" value="C:nucleus"/>
    <property type="evidence" value="ECO:0000318"/>
    <property type="project" value="GO_Central"/>
</dbReference>
<accession>F7BK47</accession>
<reference evidence="2" key="2">
    <citation type="submission" date="2025-08" db="UniProtKB">
        <authorList>
            <consortium name="Ensembl"/>
        </authorList>
    </citation>
    <scope>IDENTIFICATION</scope>
    <source>
        <strain evidence="2">Glennie</strain>
    </source>
</reference>
<dbReference type="SUPFAM" id="SSF52799">
    <property type="entry name" value="(Phosphotyrosine protein) phosphatases II"/>
    <property type="match status" value="2"/>
</dbReference>